<accession>A0A1T5IJ05</accession>
<reference evidence="3" key="1">
    <citation type="submission" date="2017-02" db="EMBL/GenBank/DDBJ databases">
        <authorList>
            <person name="Varghese N."/>
            <person name="Submissions S."/>
        </authorList>
    </citation>
    <scope>NUCLEOTIDE SEQUENCE [LARGE SCALE GENOMIC DNA]</scope>
    <source>
        <strain evidence="3">M1</strain>
    </source>
</reference>
<protein>
    <recommendedName>
        <fullName evidence="4">Lipoprotein</fullName>
    </recommendedName>
</protein>
<dbReference type="EMBL" id="FUZT01000001">
    <property type="protein sequence ID" value="SKC39080.1"/>
    <property type="molecule type" value="Genomic_DNA"/>
</dbReference>
<organism evidence="2 3">
    <name type="scientific">Maledivibacter halophilus</name>
    <dbReference type="NCBI Taxonomy" id="36842"/>
    <lineage>
        <taxon>Bacteria</taxon>
        <taxon>Bacillati</taxon>
        <taxon>Bacillota</taxon>
        <taxon>Clostridia</taxon>
        <taxon>Peptostreptococcales</taxon>
        <taxon>Caminicellaceae</taxon>
        <taxon>Maledivibacter</taxon>
    </lineage>
</organism>
<dbReference type="AlphaFoldDB" id="A0A1T5IJ05"/>
<evidence type="ECO:0000256" key="1">
    <source>
        <dbReference type="SAM" id="SignalP"/>
    </source>
</evidence>
<proteinExistence type="predicted"/>
<dbReference type="Proteomes" id="UP000190285">
    <property type="component" value="Unassembled WGS sequence"/>
</dbReference>
<name>A0A1T5IJ05_9FIRM</name>
<evidence type="ECO:0000313" key="3">
    <source>
        <dbReference type="Proteomes" id="UP000190285"/>
    </source>
</evidence>
<evidence type="ECO:0000313" key="2">
    <source>
        <dbReference type="EMBL" id="SKC39080.1"/>
    </source>
</evidence>
<feature type="chain" id="PRO_5010538418" description="Lipoprotein" evidence="1">
    <location>
        <begin position="25"/>
        <end position="214"/>
    </location>
</feature>
<dbReference type="OrthoDB" id="1956596at2"/>
<evidence type="ECO:0008006" key="4">
    <source>
        <dbReference type="Google" id="ProtNLM"/>
    </source>
</evidence>
<dbReference type="RefSeq" id="WP_079488997.1">
    <property type="nucleotide sequence ID" value="NZ_FUZT01000001.1"/>
</dbReference>
<sequence>MNKKKVLILIGVLTILMTSLSVFAYSKQNIYTGLYNHYENSKAKKMQNETKELTTKRVDKLEKVKNRIEDSWKNIEKNISIDKNEYITVTLFNSKDLYRNPEEYLNLSKEHFSYISHVIQLNKRKLPKGSIIPIVYIKKDGTKVIVASKKADGTNIYYKSDIKKNNIKSDKPYESKTENITDPKKQFIEYMNHKGWSNVTTEEESKGTPIKKVD</sequence>
<feature type="signal peptide" evidence="1">
    <location>
        <begin position="1"/>
        <end position="24"/>
    </location>
</feature>
<keyword evidence="1" id="KW-0732">Signal</keyword>
<keyword evidence="3" id="KW-1185">Reference proteome</keyword>
<gene>
    <name evidence="2" type="ORF">SAMN02194393_00434</name>
</gene>